<gene>
    <name evidence="1" type="ORF">yc1106_05798</name>
</gene>
<organism evidence="1 2">
    <name type="scientific">Curvularia clavata</name>
    <dbReference type="NCBI Taxonomy" id="95742"/>
    <lineage>
        <taxon>Eukaryota</taxon>
        <taxon>Fungi</taxon>
        <taxon>Dikarya</taxon>
        <taxon>Ascomycota</taxon>
        <taxon>Pezizomycotina</taxon>
        <taxon>Dothideomycetes</taxon>
        <taxon>Pleosporomycetidae</taxon>
        <taxon>Pleosporales</taxon>
        <taxon>Pleosporineae</taxon>
        <taxon>Pleosporaceae</taxon>
        <taxon>Curvularia</taxon>
    </lineage>
</organism>
<dbReference type="OrthoDB" id="5279008at2759"/>
<dbReference type="Proteomes" id="UP001056012">
    <property type="component" value="Chromosome 4"/>
</dbReference>
<name>A0A9Q8Z9J4_CURCL</name>
<reference evidence="1" key="1">
    <citation type="submission" date="2021-12" db="EMBL/GenBank/DDBJ databases">
        <title>Curvularia clavata genome.</title>
        <authorList>
            <person name="Cao Y."/>
        </authorList>
    </citation>
    <scope>NUCLEOTIDE SEQUENCE</scope>
    <source>
        <strain evidence="1">Yc1106</strain>
    </source>
</reference>
<keyword evidence="2" id="KW-1185">Reference proteome</keyword>
<accession>A0A9Q8Z9J4</accession>
<dbReference type="EMBL" id="CP089277">
    <property type="protein sequence ID" value="USP78524.1"/>
    <property type="molecule type" value="Genomic_DNA"/>
</dbReference>
<proteinExistence type="predicted"/>
<dbReference type="VEuPathDB" id="FungiDB:yc1106_05798"/>
<sequence>MLSPVESLPVELFDIISDEFSIPDCQSLRLTSRQLHRLIHAKFVRLAFCERRTTLSLSSLNRLINVSSHRDFRDAVKCLHIRLLNHHEYANLNAISRAGRFPPPKRFPRVSGIKDRHISDEAATYAYVIQNERPARLYTGLLKAMESLPQLKIIRFSMKQSASSISEHDETLYDSFRNRCFEAVVFAMSHSKIKLEEFSMGRKKGRKIMYKQLDLSFLVFQLAPASLQALQYCFSNLQSLTLSIMISYNIPHPNSWAKSICDFINTAPRLTKLTLSLDRVANNSLIAFYEYSCVMHRNVDVIVIVIVIRTTNRIAALSTIKLRSISSSQASQYLDQVESSEDF</sequence>
<evidence type="ECO:0000313" key="2">
    <source>
        <dbReference type="Proteomes" id="UP001056012"/>
    </source>
</evidence>
<evidence type="ECO:0000313" key="1">
    <source>
        <dbReference type="EMBL" id="USP78524.1"/>
    </source>
</evidence>
<protein>
    <recommendedName>
        <fullName evidence="3">F-box domain-containing protein</fullName>
    </recommendedName>
</protein>
<evidence type="ECO:0008006" key="3">
    <source>
        <dbReference type="Google" id="ProtNLM"/>
    </source>
</evidence>
<dbReference type="AlphaFoldDB" id="A0A9Q8Z9J4"/>